<comment type="function">
    <text evidence="7">Thiolesterase that catalyzes the hydrolysis of S-D-lactoyl-glutathione to form glutathione and D-lactic acid.</text>
</comment>
<keyword evidence="10" id="KW-1185">Reference proteome</keyword>
<evidence type="ECO:0000256" key="4">
    <source>
        <dbReference type="ARBA" id="ARBA00022723"/>
    </source>
</evidence>
<dbReference type="CDD" id="cd07723">
    <property type="entry name" value="hydroxyacylglutathione_hydrolase_MBL-fold"/>
    <property type="match status" value="1"/>
</dbReference>
<keyword evidence="4 7" id="KW-0479">Metal-binding</keyword>
<dbReference type="PANTHER" id="PTHR43705:SF1">
    <property type="entry name" value="HYDROXYACYLGLUTATHIONE HYDROLASE GLOB"/>
    <property type="match status" value="1"/>
</dbReference>
<dbReference type="HAMAP" id="MF_01374">
    <property type="entry name" value="Glyoxalase_2"/>
    <property type="match status" value="1"/>
</dbReference>
<organism evidence="9 10">
    <name type="scientific">Polynucleobacter cosmopolitanus</name>
    <dbReference type="NCBI Taxonomy" id="351345"/>
    <lineage>
        <taxon>Bacteria</taxon>
        <taxon>Pseudomonadati</taxon>
        <taxon>Pseudomonadota</taxon>
        <taxon>Betaproteobacteria</taxon>
        <taxon>Burkholderiales</taxon>
        <taxon>Burkholderiaceae</taxon>
        <taxon>Polynucleobacter</taxon>
    </lineage>
</organism>
<evidence type="ECO:0000313" key="10">
    <source>
        <dbReference type="Proteomes" id="UP000215188"/>
    </source>
</evidence>
<dbReference type="Pfam" id="PF16123">
    <property type="entry name" value="HAGH_C"/>
    <property type="match status" value="1"/>
</dbReference>
<dbReference type="OrthoDB" id="9802248at2"/>
<dbReference type="PIRSF" id="PIRSF005457">
    <property type="entry name" value="Glx"/>
    <property type="match status" value="1"/>
</dbReference>
<dbReference type="NCBIfam" id="TIGR03413">
    <property type="entry name" value="GSH_gloB"/>
    <property type="match status" value="1"/>
</dbReference>
<dbReference type="Proteomes" id="UP000215188">
    <property type="component" value="Unassembled WGS sequence"/>
</dbReference>
<evidence type="ECO:0000256" key="2">
    <source>
        <dbReference type="ARBA" id="ARBA00004963"/>
    </source>
</evidence>
<evidence type="ECO:0000256" key="3">
    <source>
        <dbReference type="ARBA" id="ARBA00006759"/>
    </source>
</evidence>
<dbReference type="InterPro" id="IPR017782">
    <property type="entry name" value="Hydroxyacylglutathione_Hdrlase"/>
</dbReference>
<feature type="binding site" evidence="7">
    <location>
        <position position="122"/>
    </location>
    <ligand>
        <name>Zn(2+)</name>
        <dbReference type="ChEBI" id="CHEBI:29105"/>
        <label>1</label>
    </ligand>
</feature>
<proteinExistence type="inferred from homology"/>
<dbReference type="SMART" id="SM00849">
    <property type="entry name" value="Lactamase_B"/>
    <property type="match status" value="1"/>
</dbReference>
<feature type="binding site" evidence="7">
    <location>
        <position position="58"/>
    </location>
    <ligand>
        <name>Zn(2+)</name>
        <dbReference type="ChEBI" id="CHEBI:29105"/>
        <label>1</label>
    </ligand>
</feature>
<dbReference type="EMBL" id="NJGG01000002">
    <property type="protein sequence ID" value="OXL15101.1"/>
    <property type="molecule type" value="Genomic_DNA"/>
</dbReference>
<feature type="binding site" evidence="7">
    <location>
        <position position="62"/>
    </location>
    <ligand>
        <name>Zn(2+)</name>
        <dbReference type="ChEBI" id="CHEBI:29105"/>
        <label>2</label>
    </ligand>
</feature>
<dbReference type="Gene3D" id="3.60.15.10">
    <property type="entry name" value="Ribonuclease Z/Hydroxyacylglutathione hydrolase-like"/>
    <property type="match status" value="1"/>
</dbReference>
<dbReference type="InterPro" id="IPR001279">
    <property type="entry name" value="Metallo-B-lactamas"/>
</dbReference>
<feature type="binding site" evidence="7">
    <location>
        <position position="60"/>
    </location>
    <ligand>
        <name>Zn(2+)</name>
        <dbReference type="ChEBI" id="CHEBI:29105"/>
        <label>1</label>
    </ligand>
</feature>
<comment type="similarity">
    <text evidence="3 7">Belongs to the metallo-beta-lactamase superfamily. Glyoxalase II family.</text>
</comment>
<evidence type="ECO:0000313" key="9">
    <source>
        <dbReference type="EMBL" id="OXL15101.1"/>
    </source>
</evidence>
<evidence type="ECO:0000256" key="1">
    <source>
        <dbReference type="ARBA" id="ARBA00001623"/>
    </source>
</evidence>
<comment type="cofactor">
    <cofactor evidence="7">
        <name>Zn(2+)</name>
        <dbReference type="ChEBI" id="CHEBI:29105"/>
    </cofactor>
    <text evidence="7">Binds 2 Zn(2+) ions per subunit.</text>
</comment>
<dbReference type="GO" id="GO:0046872">
    <property type="term" value="F:metal ion binding"/>
    <property type="evidence" value="ECO:0007669"/>
    <property type="project" value="UniProtKB-KW"/>
</dbReference>
<reference evidence="9 10" key="1">
    <citation type="submission" date="2017-06" db="EMBL/GenBank/DDBJ databases">
        <title>Reclassification of a Polynucleobacter cosmopolitanus strain isolated from tropical Lake Victoria as Polynucleobacter victoriensis comb. nov.</title>
        <authorList>
            <person name="Hahn M.W."/>
        </authorList>
    </citation>
    <scope>NUCLEOTIDE SEQUENCE [LARGE SCALE GENOMIC DNA]</scope>
    <source>
        <strain evidence="9 10">MWH-MoIso2</strain>
    </source>
</reference>
<dbReference type="PANTHER" id="PTHR43705">
    <property type="entry name" value="HYDROXYACYLGLUTATHIONE HYDROLASE"/>
    <property type="match status" value="1"/>
</dbReference>
<feature type="binding site" evidence="7">
    <location>
        <position position="143"/>
    </location>
    <ligand>
        <name>Zn(2+)</name>
        <dbReference type="ChEBI" id="CHEBI:29105"/>
        <label>2</label>
    </ligand>
</feature>
<dbReference type="InterPro" id="IPR036866">
    <property type="entry name" value="RibonucZ/Hydroxyglut_hydro"/>
</dbReference>
<name>A0A229FSX3_9BURK</name>
<accession>A0A229FSX3</accession>
<feature type="binding site" evidence="7">
    <location>
        <position position="63"/>
    </location>
    <ligand>
        <name>Zn(2+)</name>
        <dbReference type="ChEBI" id="CHEBI:29105"/>
        <label>2</label>
    </ligand>
</feature>
<dbReference type="Pfam" id="PF00753">
    <property type="entry name" value="Lactamase_B"/>
    <property type="match status" value="1"/>
</dbReference>
<evidence type="ECO:0000259" key="8">
    <source>
        <dbReference type="SMART" id="SM00849"/>
    </source>
</evidence>
<feature type="domain" description="Metallo-beta-lactamase" evidence="8">
    <location>
        <begin position="17"/>
        <end position="181"/>
    </location>
</feature>
<evidence type="ECO:0000256" key="6">
    <source>
        <dbReference type="ARBA" id="ARBA00022833"/>
    </source>
</evidence>
<dbReference type="GO" id="GO:0004416">
    <property type="term" value="F:hydroxyacylglutathione hydrolase activity"/>
    <property type="evidence" value="ECO:0007669"/>
    <property type="project" value="UniProtKB-UniRule"/>
</dbReference>
<dbReference type="GO" id="GO:0019243">
    <property type="term" value="P:methylglyoxal catabolic process to D-lactate via S-lactoyl-glutathione"/>
    <property type="evidence" value="ECO:0007669"/>
    <property type="project" value="UniProtKB-UniRule"/>
</dbReference>
<protein>
    <recommendedName>
        <fullName evidence="7">Hydroxyacylglutathione hydrolase</fullName>
        <ecNumber evidence="7">3.1.2.6</ecNumber>
    </recommendedName>
    <alternativeName>
        <fullName evidence="7">Glyoxalase II</fullName>
        <shortName evidence="7">Glx II</shortName>
    </alternativeName>
</protein>
<evidence type="ECO:0000256" key="7">
    <source>
        <dbReference type="HAMAP-Rule" id="MF_01374"/>
    </source>
</evidence>
<comment type="catalytic activity">
    <reaction evidence="1 7">
        <text>an S-(2-hydroxyacyl)glutathione + H2O = a 2-hydroxy carboxylate + glutathione + H(+)</text>
        <dbReference type="Rhea" id="RHEA:21864"/>
        <dbReference type="ChEBI" id="CHEBI:15377"/>
        <dbReference type="ChEBI" id="CHEBI:15378"/>
        <dbReference type="ChEBI" id="CHEBI:57925"/>
        <dbReference type="ChEBI" id="CHEBI:58896"/>
        <dbReference type="ChEBI" id="CHEBI:71261"/>
        <dbReference type="EC" id="3.1.2.6"/>
    </reaction>
</comment>
<keyword evidence="5 7" id="KW-0378">Hydrolase</keyword>
<comment type="subunit">
    <text evidence="7">Monomer.</text>
</comment>
<comment type="pathway">
    <text evidence="2 7">Secondary metabolite metabolism; methylglyoxal degradation; (R)-lactate from methylglyoxal: step 2/2.</text>
</comment>
<dbReference type="SUPFAM" id="SSF56281">
    <property type="entry name" value="Metallo-hydrolase/oxidoreductase"/>
    <property type="match status" value="1"/>
</dbReference>
<dbReference type="EC" id="3.1.2.6" evidence="7"/>
<feature type="binding site" evidence="7">
    <location>
        <position position="181"/>
    </location>
    <ligand>
        <name>Zn(2+)</name>
        <dbReference type="ChEBI" id="CHEBI:29105"/>
        <label>2</label>
    </ligand>
</feature>
<feature type="binding site" evidence="7">
    <location>
        <position position="143"/>
    </location>
    <ligand>
        <name>Zn(2+)</name>
        <dbReference type="ChEBI" id="CHEBI:29105"/>
        <label>1</label>
    </ligand>
</feature>
<dbReference type="AlphaFoldDB" id="A0A229FSX3"/>
<keyword evidence="6 7" id="KW-0862">Zinc</keyword>
<sequence length="271" mass="29888">MPDDNLLQVRSIAAYDDNYIWLISDKHCAVIVDPGDAAPVIKYLTEHHLTLTAILITHHHADHIGGVANLLTWCASLGLVKPVVYGPAHENISVVTEQLIESDVVSISRPACDFTVLDVPGHTAGHIAFYLNAGDRQHVFCGDTLFATGCGRLFEGTPAQMVDSLNKLKNLPDQTLVHCAHEYTLSNIKFALAVEPQNQDLLAWQQTALTLRQQGVPTVPTTIAHEKSVNPFLRCEESSVIESVKQHQAIKDTYPVTVFAHLRSWKDTFKA</sequence>
<dbReference type="InterPro" id="IPR050110">
    <property type="entry name" value="Glyoxalase_II_hydrolase"/>
</dbReference>
<comment type="caution">
    <text evidence="9">The sequence shown here is derived from an EMBL/GenBank/DDBJ whole genome shotgun (WGS) entry which is preliminary data.</text>
</comment>
<dbReference type="UniPathway" id="UPA00619">
    <property type="reaction ID" value="UER00676"/>
</dbReference>
<evidence type="ECO:0000256" key="5">
    <source>
        <dbReference type="ARBA" id="ARBA00022801"/>
    </source>
</evidence>
<dbReference type="InterPro" id="IPR035680">
    <property type="entry name" value="Clx_II_MBL"/>
</dbReference>
<dbReference type="RefSeq" id="WP_089516284.1">
    <property type="nucleotide sequence ID" value="NZ_NJGG01000002.1"/>
</dbReference>
<gene>
    <name evidence="7 9" type="primary">gloB</name>
    <name evidence="9" type="ORF">AOC33_07285</name>
</gene>
<dbReference type="InterPro" id="IPR032282">
    <property type="entry name" value="HAGH_C"/>
</dbReference>